<sequence>MWRLLLLGTCVIAQTIIVCKIPGSQGDSEGAEDRPEIICGSSRQGGLFKLTMTYYAPSSLIKSMCWASFGYLARCVQPGQRQVSRGLSLKSSSPRASKSHYRQAGATRTDGNVTCPILWLQSYVPAFYNAYDDGNLGISWESTMVYVRCLTRHEGDGKEVRLDDDQLIDDPGEELPGSRHSVSD</sequence>
<dbReference type="EMBL" id="JAUEPP010000001">
    <property type="protein sequence ID" value="KAK3354972.1"/>
    <property type="molecule type" value="Genomic_DNA"/>
</dbReference>
<protein>
    <recommendedName>
        <fullName evidence="5">Secreted protein</fullName>
    </recommendedName>
</protein>
<feature type="region of interest" description="Disordered" evidence="1">
    <location>
        <begin position="161"/>
        <end position="184"/>
    </location>
</feature>
<feature type="region of interest" description="Disordered" evidence="1">
    <location>
        <begin position="86"/>
        <end position="107"/>
    </location>
</feature>
<dbReference type="Proteomes" id="UP001278500">
    <property type="component" value="Unassembled WGS sequence"/>
</dbReference>
<feature type="signal peptide" evidence="2">
    <location>
        <begin position="1"/>
        <end position="26"/>
    </location>
</feature>
<reference evidence="3" key="1">
    <citation type="journal article" date="2023" name="Mol. Phylogenet. Evol.">
        <title>Genome-scale phylogeny and comparative genomics of the fungal order Sordariales.</title>
        <authorList>
            <person name="Hensen N."/>
            <person name="Bonometti L."/>
            <person name="Westerberg I."/>
            <person name="Brannstrom I.O."/>
            <person name="Guillou S."/>
            <person name="Cros-Aarteil S."/>
            <person name="Calhoun S."/>
            <person name="Haridas S."/>
            <person name="Kuo A."/>
            <person name="Mondo S."/>
            <person name="Pangilinan J."/>
            <person name="Riley R."/>
            <person name="LaButti K."/>
            <person name="Andreopoulos B."/>
            <person name="Lipzen A."/>
            <person name="Chen C."/>
            <person name="Yan M."/>
            <person name="Daum C."/>
            <person name="Ng V."/>
            <person name="Clum A."/>
            <person name="Steindorff A."/>
            <person name="Ohm R.A."/>
            <person name="Martin F."/>
            <person name="Silar P."/>
            <person name="Natvig D.O."/>
            <person name="Lalanne C."/>
            <person name="Gautier V."/>
            <person name="Ament-Velasquez S.L."/>
            <person name="Kruys A."/>
            <person name="Hutchinson M.I."/>
            <person name="Powell A.J."/>
            <person name="Barry K."/>
            <person name="Miller A.N."/>
            <person name="Grigoriev I.V."/>
            <person name="Debuchy R."/>
            <person name="Gladieux P."/>
            <person name="Hiltunen Thoren M."/>
            <person name="Johannesson H."/>
        </authorList>
    </citation>
    <scope>NUCLEOTIDE SEQUENCE</scope>
    <source>
        <strain evidence="3">CBS 560.94</strain>
    </source>
</reference>
<evidence type="ECO:0000313" key="3">
    <source>
        <dbReference type="EMBL" id="KAK3354972.1"/>
    </source>
</evidence>
<evidence type="ECO:0000256" key="2">
    <source>
        <dbReference type="SAM" id="SignalP"/>
    </source>
</evidence>
<dbReference type="RefSeq" id="XP_062686350.1">
    <property type="nucleotide sequence ID" value="XM_062823278.1"/>
</dbReference>
<evidence type="ECO:0008006" key="5">
    <source>
        <dbReference type="Google" id="ProtNLM"/>
    </source>
</evidence>
<evidence type="ECO:0000313" key="4">
    <source>
        <dbReference type="Proteomes" id="UP001278500"/>
    </source>
</evidence>
<dbReference type="GeneID" id="87860432"/>
<keyword evidence="4" id="KW-1185">Reference proteome</keyword>
<dbReference type="AlphaFoldDB" id="A0AAE0JNW6"/>
<comment type="caution">
    <text evidence="3">The sequence shown here is derived from an EMBL/GenBank/DDBJ whole genome shotgun (WGS) entry which is preliminary data.</text>
</comment>
<evidence type="ECO:0000256" key="1">
    <source>
        <dbReference type="SAM" id="MobiDB-lite"/>
    </source>
</evidence>
<organism evidence="3 4">
    <name type="scientific">Neurospora tetraspora</name>
    <dbReference type="NCBI Taxonomy" id="94610"/>
    <lineage>
        <taxon>Eukaryota</taxon>
        <taxon>Fungi</taxon>
        <taxon>Dikarya</taxon>
        <taxon>Ascomycota</taxon>
        <taxon>Pezizomycotina</taxon>
        <taxon>Sordariomycetes</taxon>
        <taxon>Sordariomycetidae</taxon>
        <taxon>Sordariales</taxon>
        <taxon>Sordariaceae</taxon>
        <taxon>Neurospora</taxon>
    </lineage>
</organism>
<accession>A0AAE0JNW6</accession>
<gene>
    <name evidence="3" type="ORF">B0H65DRAFT_30968</name>
</gene>
<proteinExistence type="predicted"/>
<feature type="compositionally biased region" description="Low complexity" evidence="1">
    <location>
        <begin position="87"/>
        <end position="96"/>
    </location>
</feature>
<reference evidence="3" key="2">
    <citation type="submission" date="2023-06" db="EMBL/GenBank/DDBJ databases">
        <authorList>
            <consortium name="Lawrence Berkeley National Laboratory"/>
            <person name="Haridas S."/>
            <person name="Hensen N."/>
            <person name="Bonometti L."/>
            <person name="Westerberg I."/>
            <person name="Brannstrom I.O."/>
            <person name="Guillou S."/>
            <person name="Cros-Aarteil S."/>
            <person name="Calhoun S."/>
            <person name="Kuo A."/>
            <person name="Mondo S."/>
            <person name="Pangilinan J."/>
            <person name="Riley R."/>
            <person name="Labutti K."/>
            <person name="Andreopoulos B."/>
            <person name="Lipzen A."/>
            <person name="Chen C."/>
            <person name="Yanf M."/>
            <person name="Daum C."/>
            <person name="Ng V."/>
            <person name="Clum A."/>
            <person name="Steindorff A."/>
            <person name="Ohm R."/>
            <person name="Martin F."/>
            <person name="Silar P."/>
            <person name="Natvig D."/>
            <person name="Lalanne C."/>
            <person name="Gautier V."/>
            <person name="Ament-Velasquez S.L."/>
            <person name="Kruys A."/>
            <person name="Hutchinson M.I."/>
            <person name="Powell A.J."/>
            <person name="Barry K."/>
            <person name="Miller A.N."/>
            <person name="Grigoriev I.V."/>
            <person name="Debuchy R."/>
            <person name="Gladieux P."/>
            <person name="Thoren M.H."/>
            <person name="Johannesson H."/>
        </authorList>
    </citation>
    <scope>NUCLEOTIDE SEQUENCE</scope>
    <source>
        <strain evidence="3">CBS 560.94</strain>
    </source>
</reference>
<name>A0AAE0JNW6_9PEZI</name>
<keyword evidence="2" id="KW-0732">Signal</keyword>
<feature type="chain" id="PRO_5042172523" description="Secreted protein" evidence="2">
    <location>
        <begin position="27"/>
        <end position="184"/>
    </location>
</feature>